<feature type="domain" description="CCDC92/74 N-terminal" evidence="4">
    <location>
        <begin position="76"/>
        <end position="120"/>
    </location>
</feature>
<feature type="compositionally biased region" description="Basic and acidic residues" evidence="3">
    <location>
        <begin position="140"/>
        <end position="149"/>
    </location>
</feature>
<dbReference type="AlphaFoldDB" id="A0A0L0HEG1"/>
<sequence length="363" mass="40108">MPAAVATTPLPVPLFHSGTEYSLPQHQQQQTGSGYAAGRILNQLGLSFQPMQETGIRATMTCCSVSSQAHARALAKITSLEKTIEFLQKEHAGVLKGLHSEITRLQSVCSDLSVRLVTKADGGDVHDPTTSKLQASVHTFDPKPSHNHPETQITGSSLPTDPSEPHLYLLLDQQKKKYTAFIDRLNEDNKRKQVEIDHLKAERELVQEALSVAGLQLDMKELYTLATHTVHSKASLRTKTKNHPLPPIGKGQGPIDREKDKGSETTQQEQQQVPPRPPAPTPPPTTGDTPRPSSRSRASKPVLPISTAAEQIVVEYSEALYELHVDDPPAYVSDPPPHTTWSKRMAGTKMVREKQWRDLKERL</sequence>
<evidence type="ECO:0000313" key="6">
    <source>
        <dbReference type="Proteomes" id="UP000053201"/>
    </source>
</evidence>
<dbReference type="InterPro" id="IPR040370">
    <property type="entry name" value="CCDC74A/CCDC74B/CCDC92"/>
</dbReference>
<dbReference type="InParanoid" id="A0A0L0HEG1"/>
<dbReference type="VEuPathDB" id="FungiDB:SPPG_05228"/>
<dbReference type="Proteomes" id="UP000053201">
    <property type="component" value="Unassembled WGS sequence"/>
</dbReference>
<keyword evidence="6" id="KW-1185">Reference proteome</keyword>
<dbReference type="eggNOG" id="ENOG502TD7U">
    <property type="taxonomic scope" value="Eukaryota"/>
</dbReference>
<dbReference type="EMBL" id="KQ257457">
    <property type="protein sequence ID" value="KNC99855.1"/>
    <property type="molecule type" value="Genomic_DNA"/>
</dbReference>
<evidence type="ECO:0000256" key="3">
    <source>
        <dbReference type="SAM" id="MobiDB-lite"/>
    </source>
</evidence>
<feature type="region of interest" description="Disordered" evidence="3">
    <location>
        <begin position="139"/>
        <end position="162"/>
    </location>
</feature>
<dbReference type="PANTHER" id="PTHR14882">
    <property type="entry name" value="COILED-COIL DOMAIN-CONTAINING 74A"/>
    <property type="match status" value="1"/>
</dbReference>
<dbReference type="OrthoDB" id="2155209at2759"/>
<feature type="coiled-coil region" evidence="2">
    <location>
        <begin position="182"/>
        <end position="209"/>
    </location>
</feature>
<evidence type="ECO:0000259" key="4">
    <source>
        <dbReference type="Pfam" id="PF14916"/>
    </source>
</evidence>
<reference evidence="5 6" key="1">
    <citation type="submission" date="2009-08" db="EMBL/GenBank/DDBJ databases">
        <title>The Genome Sequence of Spizellomyces punctatus strain DAOM BR117.</title>
        <authorList>
            <consortium name="The Broad Institute Genome Sequencing Platform"/>
            <person name="Russ C."/>
            <person name="Cuomo C."/>
            <person name="Shea T."/>
            <person name="Young S.K."/>
            <person name="Zeng Q."/>
            <person name="Koehrsen M."/>
            <person name="Haas B."/>
            <person name="Borodovsky M."/>
            <person name="Guigo R."/>
            <person name="Alvarado L."/>
            <person name="Berlin A."/>
            <person name="Bochicchio J."/>
            <person name="Borenstein D."/>
            <person name="Chapman S."/>
            <person name="Chen Z."/>
            <person name="Engels R."/>
            <person name="Freedman E."/>
            <person name="Gellesch M."/>
            <person name="Goldberg J."/>
            <person name="Griggs A."/>
            <person name="Gujja S."/>
            <person name="Heiman D."/>
            <person name="Hepburn T."/>
            <person name="Howarth C."/>
            <person name="Jen D."/>
            <person name="Larson L."/>
            <person name="Lewis B."/>
            <person name="Mehta T."/>
            <person name="Park D."/>
            <person name="Pearson M."/>
            <person name="Roberts A."/>
            <person name="Saif S."/>
            <person name="Shenoy N."/>
            <person name="Sisk P."/>
            <person name="Stolte C."/>
            <person name="Sykes S."/>
            <person name="Thomson T."/>
            <person name="Walk T."/>
            <person name="White J."/>
            <person name="Yandava C."/>
            <person name="Burger G."/>
            <person name="Gray M.W."/>
            <person name="Holland P.W.H."/>
            <person name="King N."/>
            <person name="Lang F.B.F."/>
            <person name="Roger A.J."/>
            <person name="Ruiz-Trillo I."/>
            <person name="Lander E."/>
            <person name="Nusbaum C."/>
        </authorList>
    </citation>
    <scope>NUCLEOTIDE SEQUENCE [LARGE SCALE GENOMIC DNA]</scope>
    <source>
        <strain evidence="5 6">DAOM BR117</strain>
    </source>
</reference>
<dbReference type="Pfam" id="PF14916">
    <property type="entry name" value="CCDC92"/>
    <property type="match status" value="1"/>
</dbReference>
<dbReference type="PANTHER" id="PTHR14882:SF1">
    <property type="entry name" value="CCDC92 DOMAIN-CONTAINING PROTEIN"/>
    <property type="match status" value="1"/>
</dbReference>
<dbReference type="RefSeq" id="XP_016607895.1">
    <property type="nucleotide sequence ID" value="XM_016753452.1"/>
</dbReference>
<feature type="region of interest" description="Disordered" evidence="3">
    <location>
        <begin position="230"/>
        <end position="307"/>
    </location>
</feature>
<feature type="compositionally biased region" description="Polar residues" evidence="3">
    <location>
        <begin position="150"/>
        <end position="160"/>
    </location>
</feature>
<feature type="compositionally biased region" description="Low complexity" evidence="3">
    <location>
        <begin position="286"/>
        <end position="301"/>
    </location>
</feature>
<gene>
    <name evidence="5" type="ORF">SPPG_05228</name>
</gene>
<dbReference type="GeneID" id="27688620"/>
<evidence type="ECO:0000313" key="5">
    <source>
        <dbReference type="EMBL" id="KNC99855.1"/>
    </source>
</evidence>
<evidence type="ECO:0000256" key="2">
    <source>
        <dbReference type="SAM" id="Coils"/>
    </source>
</evidence>
<keyword evidence="1 2" id="KW-0175">Coiled coil</keyword>
<protein>
    <recommendedName>
        <fullName evidence="4">CCDC92/74 N-terminal domain-containing protein</fullName>
    </recommendedName>
</protein>
<name>A0A0L0HEG1_SPIPD</name>
<dbReference type="InterPro" id="IPR039496">
    <property type="entry name" value="CCDC92/74_N"/>
</dbReference>
<accession>A0A0L0HEG1</accession>
<organism evidence="5 6">
    <name type="scientific">Spizellomyces punctatus (strain DAOM BR117)</name>
    <dbReference type="NCBI Taxonomy" id="645134"/>
    <lineage>
        <taxon>Eukaryota</taxon>
        <taxon>Fungi</taxon>
        <taxon>Fungi incertae sedis</taxon>
        <taxon>Chytridiomycota</taxon>
        <taxon>Chytridiomycota incertae sedis</taxon>
        <taxon>Chytridiomycetes</taxon>
        <taxon>Spizellomycetales</taxon>
        <taxon>Spizellomycetaceae</taxon>
        <taxon>Spizellomyces</taxon>
    </lineage>
</organism>
<proteinExistence type="predicted"/>
<evidence type="ECO:0000256" key="1">
    <source>
        <dbReference type="ARBA" id="ARBA00023054"/>
    </source>
</evidence>
<feature type="compositionally biased region" description="Basic residues" evidence="3">
    <location>
        <begin position="230"/>
        <end position="242"/>
    </location>
</feature>
<feature type="compositionally biased region" description="Pro residues" evidence="3">
    <location>
        <begin position="274"/>
        <end position="285"/>
    </location>
</feature>